<protein>
    <submittedName>
        <fullName evidence="3">DUF4157 domain-containing protein</fullName>
    </submittedName>
</protein>
<evidence type="ECO:0000259" key="2">
    <source>
        <dbReference type="Pfam" id="PF13699"/>
    </source>
</evidence>
<reference evidence="3 4" key="1">
    <citation type="submission" date="2023-11" db="EMBL/GenBank/DDBJ databases">
        <title>Lentzea sokolovensis, sp. nov., Lentzea kristufkii, sp. nov., and Lentzea miocenensis, sp. nov., rare actinobacteria from Sokolov Coal Basin, Miocene lacustrine sediment, Czech Republic.</title>
        <authorList>
            <person name="Lara A."/>
            <person name="Kotroba L."/>
            <person name="Nouioui I."/>
            <person name="Neumann-Schaal M."/>
            <person name="Mast Y."/>
            <person name="Chronakova A."/>
        </authorList>
    </citation>
    <scope>NUCLEOTIDE SEQUENCE [LARGE SCALE GENOMIC DNA]</scope>
    <source>
        <strain evidence="3 4">BCCO 10_0856</strain>
    </source>
</reference>
<dbReference type="RefSeq" id="WP_319966464.1">
    <property type="nucleotide sequence ID" value="NZ_JAXAVW010000010.1"/>
</dbReference>
<evidence type="ECO:0000256" key="1">
    <source>
        <dbReference type="SAM" id="MobiDB-lite"/>
    </source>
</evidence>
<dbReference type="InterPro" id="IPR025295">
    <property type="entry name" value="eCIS_core_dom"/>
</dbReference>
<gene>
    <name evidence="3" type="ORF">SK803_14325</name>
</gene>
<dbReference type="Proteomes" id="UP001285521">
    <property type="component" value="Unassembled WGS sequence"/>
</dbReference>
<comment type="caution">
    <text evidence="3">The sequence shown here is derived from an EMBL/GenBank/DDBJ whole genome shotgun (WGS) entry which is preliminary data.</text>
</comment>
<dbReference type="Pfam" id="PF13699">
    <property type="entry name" value="eCIS_core"/>
    <property type="match status" value="1"/>
</dbReference>
<accession>A0ABU4SZQ9</accession>
<dbReference type="EMBL" id="JAXAVW010000010">
    <property type="protein sequence ID" value="MDX8031401.1"/>
    <property type="molecule type" value="Genomic_DNA"/>
</dbReference>
<feature type="region of interest" description="Disordered" evidence="1">
    <location>
        <begin position="78"/>
        <end position="101"/>
    </location>
</feature>
<proteinExistence type="predicted"/>
<feature type="domain" description="eCIS core" evidence="2">
    <location>
        <begin position="114"/>
        <end position="190"/>
    </location>
</feature>
<evidence type="ECO:0000313" key="4">
    <source>
        <dbReference type="Proteomes" id="UP001285521"/>
    </source>
</evidence>
<feature type="compositionally biased region" description="Basic and acidic residues" evidence="1">
    <location>
        <begin position="1"/>
        <end position="11"/>
    </location>
</feature>
<organism evidence="3 4">
    <name type="scientific">Lentzea miocenica</name>
    <dbReference type="NCBI Taxonomy" id="3095431"/>
    <lineage>
        <taxon>Bacteria</taxon>
        <taxon>Bacillati</taxon>
        <taxon>Actinomycetota</taxon>
        <taxon>Actinomycetes</taxon>
        <taxon>Pseudonocardiales</taxon>
        <taxon>Pseudonocardiaceae</taxon>
        <taxon>Lentzea</taxon>
    </lineage>
</organism>
<sequence length="1122" mass="118605">MTEPAGAERRAKGAAPSSREPAPPDLGRTATATTGTGGASLGQLAVRAKSKVGATGDPAEKEADTVADQVMRRAVVPPVAAGQETIRRQATVPDEGGDTTDQVQSQIDVSVGHPLPPQARVHFESALSRDFGDVRIHDDAAAARAADSLNAMAFTRGHDIYFASGAYDPDSEGGRRLLAHELAHVVQQTGRAEAPIRRETKTKADPKKPAYDNKAAPSTTKFDNPKVGKIDTDAKTGEIAKLAIPPFKRKLTDKTQIKLRKSGEKRSTDQIAQWEATVLADVETAVKGRVKQRTPPHYLSFEHKRWRTIYFIGTPAEIAKGVARPGWDQKGDSAQFDVDHKLEYQLGGHDKTPTDNLWLLDSGANRSAGSQINVEIVKQRDALITAARPHLKPSPRPNTVLRDYTFTVAELVDGKDPDGTKVFWTAADMKKAAVAKPLRWVPKKKIDDLRGSAKKLSLYTRAQGGRVKQVPFDGKSAAPKDWEREGLFTIKKVNWTPPAGGAKPGVQVGNITGTAFSKPKKGKETISPFPLDIPIIGMTGVEYGGFLRVGPGNKARSPLFSPVEFGPLEFDVERGLLGRGRILPDIALLQGRADLSLILDERGLGLEAVLTAGSFALPGPFKITGGYLALSAAGLPPKFEADGRVGFEIESLATGFFEASLAGGAFGVAGELNFDKSIFTEAKLGVSHREGKWGVTGKLAIGEKRVTGIKSASATVKIEGDSVTADGEFESSVKGVKSGKLGFSYDPTAGMSIDGLLTLGELPGIRGGTVKAKVAKKKDGEGWSLAGEVTAEPAIPGVTGSITGRYEDGAFLAMADLAYQRGLLDGRLMLGLTNQKPGPDGKPAGPPEPGLLIVHGRGSLALKLTPWLVGTATVEVRPNGTIAVAGGIALPLKFELFARKELNRRIFSIGIDIPIVGISVLGQRIGIFATIGGGMDLVAGIGPGVLLGTGIQVSYDPEREDATTVEGQTQLVVPADAGLRLFVQGSVGAGIPVVSARAGVELAGQLGIAGQLTAAAHLLWTRSAGLVLDAEASLSASPAFRFTIDAFALVEAEAFGFSKELYSKKWKLAAFEFGSALTFGVTLPVHAEAGDFQLDFAKMRFVYPSIDPSETARGVLRSAFDA</sequence>
<evidence type="ECO:0000313" key="3">
    <source>
        <dbReference type="EMBL" id="MDX8031401.1"/>
    </source>
</evidence>
<feature type="region of interest" description="Disordered" evidence="1">
    <location>
        <begin position="1"/>
        <end position="43"/>
    </location>
</feature>
<feature type="region of interest" description="Disordered" evidence="1">
    <location>
        <begin position="198"/>
        <end position="229"/>
    </location>
</feature>
<keyword evidence="4" id="KW-1185">Reference proteome</keyword>
<name>A0ABU4SZQ9_9PSEU</name>
<feature type="compositionally biased region" description="Basic and acidic residues" evidence="1">
    <location>
        <begin position="198"/>
        <end position="211"/>
    </location>
</feature>